<comment type="subcellular location">
    <subcellularLocation>
        <location evidence="1">Nucleus</location>
    </subcellularLocation>
</comment>
<evidence type="ECO:0000256" key="1">
    <source>
        <dbReference type="ARBA" id="ARBA00004123"/>
    </source>
</evidence>
<feature type="compositionally biased region" description="Acidic residues" evidence="5">
    <location>
        <begin position="554"/>
        <end position="567"/>
    </location>
</feature>
<evidence type="ECO:0000259" key="6">
    <source>
        <dbReference type="Pfam" id="PF06544"/>
    </source>
</evidence>
<name>A0A6S8E5X6_9STRA</name>
<keyword evidence="4" id="KW-0539">Nucleus</keyword>
<evidence type="ECO:0000313" key="8">
    <source>
        <dbReference type="EMBL" id="CAE0442400.1"/>
    </source>
</evidence>
<dbReference type="EMBL" id="HBIN01016447">
    <property type="protein sequence ID" value="CAE0442401.1"/>
    <property type="molecule type" value="Transcribed_RNA"/>
</dbReference>
<dbReference type="CDD" id="cd24162">
    <property type="entry name" value="Prp3_C"/>
    <property type="match status" value="1"/>
</dbReference>
<evidence type="ECO:0000313" key="9">
    <source>
        <dbReference type="EMBL" id="CAE0442401.1"/>
    </source>
</evidence>
<proteinExistence type="predicted"/>
<dbReference type="Pfam" id="PF06544">
    <property type="entry name" value="Prp3_C"/>
    <property type="match status" value="1"/>
</dbReference>
<dbReference type="GO" id="GO:0046540">
    <property type="term" value="C:U4/U6 x U5 tri-snRNP complex"/>
    <property type="evidence" value="ECO:0007669"/>
    <property type="project" value="InterPro"/>
</dbReference>
<dbReference type="PANTHER" id="PTHR14212">
    <property type="entry name" value="U4/U6-ASSOCIATED RNA SPLICING FACTOR-RELATED"/>
    <property type="match status" value="1"/>
</dbReference>
<organism evidence="9">
    <name type="scientific">Aplanochytrium stocchinoi</name>
    <dbReference type="NCBI Taxonomy" id="215587"/>
    <lineage>
        <taxon>Eukaryota</taxon>
        <taxon>Sar</taxon>
        <taxon>Stramenopiles</taxon>
        <taxon>Bigyra</taxon>
        <taxon>Labyrinthulomycetes</taxon>
        <taxon>Thraustochytrida</taxon>
        <taxon>Thraustochytriidae</taxon>
        <taxon>Aplanochytrium</taxon>
    </lineage>
</organism>
<evidence type="ECO:0000256" key="3">
    <source>
        <dbReference type="ARBA" id="ARBA00023187"/>
    </source>
</evidence>
<sequence>MSERKRKSRFGDAAESPKKKTSRFGPSLDPSLASSIQQQMLNVQRTLDQVRKVTATAAGTKNASVQQAKTSLTAAPVLRLNEKGQAVDAQGNVIELKPVSTLRMNAKDKDGKQDQASTRTKSVNPYLQLMDEEENKLELEKKSNREGDVDIEVSAEPDEVGGPDLAGRKKKKRMFKFVEQGKYTRIADHIREKEAKKAYIEMRQQRDARRHYKQLLEGNMSKNKIPDAAANTTDDLESNIDLTSLDAIEKVRIDAGLPMPIGDKDGSNASHEPALMEWWDLVFLPKEVRQNLGITGTGIKKMKNKKETNNGDGKEEIQYDYSMLDLTNQSQPTFKLVEHPKSIKLLVEKGPTREIPLYLTKKEKKKKRRQMRMEAHQEMQDKVAMGLIPPPKPKIKLSNMMRALTNKSVAAPSAMTKEVLEGIEERKKDHEMRNLAAKKTPAEKWAKKKEKILEDSKGPIVVALFKVENMCEPPSRAASLRFKLDVNAQKMDMSGCALCVREPLERLPDGTRKTCNLIIFEGGEKRIKKLEKLMKRIKWNAVPAARPAPTVETTEGEDITQGDGDAMDVDDGYVPPNSYKMVWKGYAAKPAYSRFFVEDFQDAMEAKTSLEKLGIGHYWDLAANA</sequence>
<feature type="region of interest" description="Disordered" evidence="5">
    <location>
        <begin position="1"/>
        <end position="33"/>
    </location>
</feature>
<feature type="domain" description="Small nuclear ribonucleoprotein Prp3 C-terminal" evidence="6">
    <location>
        <begin position="478"/>
        <end position="622"/>
    </location>
</feature>
<feature type="domain" description="Pre-mRNA-splicing factor 3" evidence="7">
    <location>
        <begin position="168"/>
        <end position="440"/>
    </location>
</feature>
<feature type="region of interest" description="Disordered" evidence="5">
    <location>
        <begin position="546"/>
        <end position="567"/>
    </location>
</feature>
<gene>
    <name evidence="8" type="ORF">ASTO00021_LOCUS12509</name>
    <name evidence="9" type="ORF">ASTO00021_LOCUS12510</name>
</gene>
<dbReference type="PANTHER" id="PTHR14212:SF0">
    <property type="entry name" value="U4_U6 SMALL NUCLEAR RIBONUCLEOPROTEIN PRP3"/>
    <property type="match status" value="1"/>
</dbReference>
<reference evidence="9" key="1">
    <citation type="submission" date="2021-01" db="EMBL/GenBank/DDBJ databases">
        <authorList>
            <person name="Corre E."/>
            <person name="Pelletier E."/>
            <person name="Niang G."/>
            <person name="Scheremetjew M."/>
            <person name="Finn R."/>
            <person name="Kale V."/>
            <person name="Holt S."/>
            <person name="Cochrane G."/>
            <person name="Meng A."/>
            <person name="Brown T."/>
            <person name="Cohen L."/>
        </authorList>
    </citation>
    <scope>NUCLEOTIDE SEQUENCE</scope>
    <source>
        <strain evidence="9">GSBS06</strain>
    </source>
</reference>
<protein>
    <submittedName>
        <fullName evidence="9">Uncharacterized protein</fullName>
    </submittedName>
</protein>
<evidence type="ECO:0000259" key="7">
    <source>
        <dbReference type="Pfam" id="PF08572"/>
    </source>
</evidence>
<dbReference type="EMBL" id="HBIN01016446">
    <property type="protein sequence ID" value="CAE0442400.1"/>
    <property type="molecule type" value="Transcribed_RNA"/>
</dbReference>
<evidence type="ECO:0000256" key="2">
    <source>
        <dbReference type="ARBA" id="ARBA00022664"/>
    </source>
</evidence>
<dbReference type="InterPro" id="IPR013881">
    <property type="entry name" value="Pre-mRNA_splic_Prp3_dom"/>
</dbReference>
<keyword evidence="3" id="KW-0508">mRNA splicing</keyword>
<dbReference type="InterPro" id="IPR010541">
    <property type="entry name" value="Prp3_C"/>
</dbReference>
<dbReference type="InterPro" id="IPR027104">
    <property type="entry name" value="Prp3"/>
</dbReference>
<evidence type="ECO:0000256" key="5">
    <source>
        <dbReference type="SAM" id="MobiDB-lite"/>
    </source>
</evidence>
<feature type="compositionally biased region" description="Basic and acidic residues" evidence="5">
    <location>
        <begin position="1"/>
        <end position="18"/>
    </location>
</feature>
<dbReference type="Pfam" id="PF08572">
    <property type="entry name" value="PRP3"/>
    <property type="match status" value="1"/>
</dbReference>
<dbReference type="GO" id="GO:0000398">
    <property type="term" value="P:mRNA splicing, via spliceosome"/>
    <property type="evidence" value="ECO:0007669"/>
    <property type="project" value="InterPro"/>
</dbReference>
<keyword evidence="2" id="KW-0507">mRNA processing</keyword>
<dbReference type="AlphaFoldDB" id="A0A6S8E5X6"/>
<accession>A0A6S8E5X6</accession>
<evidence type="ECO:0000256" key="4">
    <source>
        <dbReference type="ARBA" id="ARBA00023242"/>
    </source>
</evidence>